<comment type="caution">
    <text evidence="2">The sequence shown here is derived from an EMBL/GenBank/DDBJ whole genome shotgun (WGS) entry which is preliminary data.</text>
</comment>
<gene>
    <name evidence="2" type="ORF">EDF64_103385</name>
</gene>
<name>A0A4R6DKW2_9MICO</name>
<dbReference type="CDD" id="cd00093">
    <property type="entry name" value="HTH_XRE"/>
    <property type="match status" value="1"/>
</dbReference>
<dbReference type="EMBL" id="SNVW01000003">
    <property type="protein sequence ID" value="TDN45461.1"/>
    <property type="molecule type" value="Genomic_DNA"/>
</dbReference>
<dbReference type="PANTHER" id="PTHR35010:SF2">
    <property type="entry name" value="BLL4672 PROTEIN"/>
    <property type="match status" value="1"/>
</dbReference>
<protein>
    <submittedName>
        <fullName evidence="2">Helix-turn-helix protein</fullName>
    </submittedName>
</protein>
<dbReference type="Pfam" id="PF17765">
    <property type="entry name" value="MLTR_LBD"/>
    <property type="match status" value="1"/>
</dbReference>
<dbReference type="RefSeq" id="WP_133519250.1">
    <property type="nucleotide sequence ID" value="NZ_SNVW01000003.1"/>
</dbReference>
<evidence type="ECO:0000259" key="1">
    <source>
        <dbReference type="PROSITE" id="PS50943"/>
    </source>
</evidence>
<organism evidence="2 3">
    <name type="scientific">Curtobacterium flaccumfaciens</name>
    <dbReference type="NCBI Taxonomy" id="2035"/>
    <lineage>
        <taxon>Bacteria</taxon>
        <taxon>Bacillati</taxon>
        <taxon>Actinomycetota</taxon>
        <taxon>Actinomycetes</taxon>
        <taxon>Micrococcales</taxon>
        <taxon>Microbacteriaceae</taxon>
        <taxon>Curtobacterium</taxon>
    </lineage>
</organism>
<dbReference type="PROSITE" id="PS50943">
    <property type="entry name" value="HTH_CROC1"/>
    <property type="match status" value="1"/>
</dbReference>
<dbReference type="Pfam" id="PF13560">
    <property type="entry name" value="HTH_31"/>
    <property type="match status" value="1"/>
</dbReference>
<feature type="domain" description="HTH cro/C1-type" evidence="1">
    <location>
        <begin position="31"/>
        <end position="83"/>
    </location>
</feature>
<dbReference type="InterPro" id="IPR001387">
    <property type="entry name" value="Cro/C1-type_HTH"/>
</dbReference>
<dbReference type="Gene3D" id="1.10.260.40">
    <property type="entry name" value="lambda repressor-like DNA-binding domains"/>
    <property type="match status" value="1"/>
</dbReference>
<proteinExistence type="predicted"/>
<dbReference type="GO" id="GO:0003677">
    <property type="term" value="F:DNA binding"/>
    <property type="evidence" value="ECO:0007669"/>
    <property type="project" value="InterPro"/>
</dbReference>
<reference evidence="2 3" key="1">
    <citation type="submission" date="2019-03" db="EMBL/GenBank/DDBJ databases">
        <title>Genomic analyses of the natural microbiome of Caenorhabditis elegans.</title>
        <authorList>
            <person name="Samuel B."/>
        </authorList>
    </citation>
    <scope>NUCLEOTIDE SEQUENCE [LARGE SCALE GENOMIC DNA]</scope>
    <source>
        <strain evidence="2 3">JUb65</strain>
    </source>
</reference>
<dbReference type="SMART" id="SM00530">
    <property type="entry name" value="HTH_XRE"/>
    <property type="match status" value="1"/>
</dbReference>
<dbReference type="SUPFAM" id="SSF47413">
    <property type="entry name" value="lambda repressor-like DNA-binding domains"/>
    <property type="match status" value="1"/>
</dbReference>
<dbReference type="Gene3D" id="3.30.450.180">
    <property type="match status" value="1"/>
</dbReference>
<sequence length="308" mass="33881">MDTTEEVRDFLRTRRERLTPQQVGLPDFGGARRVKGLRREELALIAGMSVDYYIRLERGNLTGVSESVLESLSRALRLDDAEHAHLFDLARTQNASATTRRRPTTSKVRPNVQRVLDSMTAPAWVRNGRSDFLAGNALARALYSPLFLEPSGTPNSARFAFLDPRGREFWLDWDVVASDMVAVLRAEAARTPYDKGLTDLIGELSTRSEEFRQRWAAHDVTRHRTGQKRVHHPDVGDLDLTYEAMELVTDAGLTLVVYSAEPGSPSEERLQLLANLVATESARVAAALSAASSASTSASASASASEDA</sequence>
<dbReference type="STRING" id="2035.RU06_12460"/>
<dbReference type="InterPro" id="IPR010982">
    <property type="entry name" value="Lambda_DNA-bd_dom_sf"/>
</dbReference>
<dbReference type="Proteomes" id="UP000295764">
    <property type="component" value="Unassembled WGS sequence"/>
</dbReference>
<dbReference type="AlphaFoldDB" id="A0A4R6DKW2"/>
<accession>A0A4R6DKW2</accession>
<dbReference type="PANTHER" id="PTHR35010">
    <property type="entry name" value="BLL4672 PROTEIN-RELATED"/>
    <property type="match status" value="1"/>
</dbReference>
<evidence type="ECO:0000313" key="3">
    <source>
        <dbReference type="Proteomes" id="UP000295764"/>
    </source>
</evidence>
<evidence type="ECO:0000313" key="2">
    <source>
        <dbReference type="EMBL" id="TDN45461.1"/>
    </source>
</evidence>
<dbReference type="InterPro" id="IPR041413">
    <property type="entry name" value="MLTR_LBD"/>
</dbReference>
<dbReference type="OrthoDB" id="3518652at2"/>